<feature type="compositionally biased region" description="Low complexity" evidence="5">
    <location>
        <begin position="313"/>
        <end position="327"/>
    </location>
</feature>
<dbReference type="Pfam" id="PF23173">
    <property type="entry name" value="bHLH_SAC51"/>
    <property type="match status" value="1"/>
</dbReference>
<protein>
    <recommendedName>
        <fullName evidence="6">BHLH domain-containing protein</fullName>
    </recommendedName>
</protein>
<evidence type="ECO:0000313" key="7">
    <source>
        <dbReference type="EMBL" id="KAK3032667.1"/>
    </source>
</evidence>
<dbReference type="SUPFAM" id="SSF47459">
    <property type="entry name" value="HLH, helix-loop-helix DNA-binding domain"/>
    <property type="match status" value="1"/>
</dbReference>
<evidence type="ECO:0000256" key="5">
    <source>
        <dbReference type="SAM" id="MobiDB-lite"/>
    </source>
</evidence>
<keyword evidence="2" id="KW-0805">Transcription regulation</keyword>
<gene>
    <name evidence="7" type="ORF">RJ639_036731</name>
</gene>
<dbReference type="PROSITE" id="PS50888">
    <property type="entry name" value="BHLH"/>
    <property type="match status" value="1"/>
</dbReference>
<dbReference type="InterPro" id="IPR011598">
    <property type="entry name" value="bHLH_dom"/>
</dbReference>
<evidence type="ECO:0000256" key="2">
    <source>
        <dbReference type="ARBA" id="ARBA00023015"/>
    </source>
</evidence>
<keyword evidence="3" id="KW-0804">Transcription</keyword>
<evidence type="ECO:0000256" key="1">
    <source>
        <dbReference type="ARBA" id="ARBA00004123"/>
    </source>
</evidence>
<feature type="compositionally biased region" description="Polar residues" evidence="5">
    <location>
        <begin position="285"/>
        <end position="302"/>
    </location>
</feature>
<keyword evidence="4" id="KW-0539">Nucleus</keyword>
<dbReference type="GO" id="GO:0005634">
    <property type="term" value="C:nucleus"/>
    <property type="evidence" value="ECO:0007669"/>
    <property type="project" value="UniProtKB-SubCell"/>
</dbReference>
<dbReference type="EMBL" id="JAVXUP010000260">
    <property type="protein sequence ID" value="KAK3032667.1"/>
    <property type="molecule type" value="Genomic_DNA"/>
</dbReference>
<proteinExistence type="predicted"/>
<evidence type="ECO:0000259" key="6">
    <source>
        <dbReference type="PROSITE" id="PS50888"/>
    </source>
</evidence>
<evidence type="ECO:0000313" key="8">
    <source>
        <dbReference type="Proteomes" id="UP001188597"/>
    </source>
</evidence>
<comment type="caution">
    <text evidence="7">The sequence shown here is derived from an EMBL/GenBank/DDBJ whole genome shotgun (WGS) entry which is preliminary data.</text>
</comment>
<sequence>MYIGVTIKRYRAVKAVGRIKMSVGVIAYYQLMQVCQVQVSNINSSADLDFFTHPHPDTHTESIYHRTKWPNISDSCLNLLRSLVYLKPLEIGSDFPLVAIALEGINELSYNKIVEESPSQKPQISLSELVKSTGLHMQGDQNFFPQKPLTPLADQVGGGYMHNAQMASFFGRTILPLGGSAPSADHLTPFHGVNFQSSNACPKNFVIFDQTDNRSQIMFHPAIAPKFCSTGLNVGGHYFQENPKSNHADYGTEGSSSLKEDSDDIDLLLSLEEDEEGSDEEEVSTARTQGNYRSGSPDSISSYGLKPRKSRLTSSSEKSTGNGSSCSGTKRQKMRKMVKTLRGIVPGCDQMNTVAVLDEAVRCLKSLKVEVRKLGVGNLKS</sequence>
<accession>A0AA88WRQ0</accession>
<dbReference type="AlphaFoldDB" id="A0AA88WRQ0"/>
<evidence type="ECO:0000256" key="3">
    <source>
        <dbReference type="ARBA" id="ARBA00023163"/>
    </source>
</evidence>
<dbReference type="PANTHER" id="PTHR36066">
    <property type="entry name" value="TRANSCRIPTION FACTOR BHLH145"/>
    <property type="match status" value="1"/>
</dbReference>
<keyword evidence="8" id="KW-1185">Reference proteome</keyword>
<dbReference type="PANTHER" id="PTHR36066:SF11">
    <property type="entry name" value="TRANSCRIPTION FACTOR BHLH144"/>
    <property type="match status" value="1"/>
</dbReference>
<dbReference type="InterPro" id="IPR036638">
    <property type="entry name" value="HLH_DNA-bd_sf"/>
</dbReference>
<name>A0AA88WRQ0_9ASTE</name>
<reference evidence="7" key="1">
    <citation type="submission" date="2022-12" db="EMBL/GenBank/DDBJ databases">
        <title>Draft genome assemblies for two species of Escallonia (Escalloniales).</title>
        <authorList>
            <person name="Chanderbali A."/>
            <person name="Dervinis C."/>
            <person name="Anghel I."/>
            <person name="Soltis D."/>
            <person name="Soltis P."/>
            <person name="Zapata F."/>
        </authorList>
    </citation>
    <scope>NUCLEOTIDE SEQUENCE</scope>
    <source>
        <strain evidence="7">UCBG64.0493</strain>
        <tissue evidence="7">Leaf</tissue>
    </source>
</reference>
<feature type="region of interest" description="Disordered" evidence="5">
    <location>
        <begin position="271"/>
        <end position="335"/>
    </location>
</feature>
<dbReference type="GO" id="GO:0046983">
    <property type="term" value="F:protein dimerization activity"/>
    <property type="evidence" value="ECO:0007669"/>
    <property type="project" value="InterPro"/>
</dbReference>
<dbReference type="Proteomes" id="UP001188597">
    <property type="component" value="Unassembled WGS sequence"/>
</dbReference>
<organism evidence="7 8">
    <name type="scientific">Escallonia herrerae</name>
    <dbReference type="NCBI Taxonomy" id="1293975"/>
    <lineage>
        <taxon>Eukaryota</taxon>
        <taxon>Viridiplantae</taxon>
        <taxon>Streptophyta</taxon>
        <taxon>Embryophyta</taxon>
        <taxon>Tracheophyta</taxon>
        <taxon>Spermatophyta</taxon>
        <taxon>Magnoliopsida</taxon>
        <taxon>eudicotyledons</taxon>
        <taxon>Gunneridae</taxon>
        <taxon>Pentapetalae</taxon>
        <taxon>asterids</taxon>
        <taxon>campanulids</taxon>
        <taxon>Escalloniales</taxon>
        <taxon>Escalloniaceae</taxon>
        <taxon>Escallonia</taxon>
    </lineage>
</organism>
<evidence type="ECO:0000256" key="4">
    <source>
        <dbReference type="ARBA" id="ARBA00023242"/>
    </source>
</evidence>
<comment type="subcellular location">
    <subcellularLocation>
        <location evidence="1">Nucleus</location>
    </subcellularLocation>
</comment>
<feature type="domain" description="BHLH" evidence="6">
    <location>
        <begin position="318"/>
        <end position="367"/>
    </location>
</feature>
<feature type="compositionally biased region" description="Acidic residues" evidence="5">
    <location>
        <begin position="271"/>
        <end position="283"/>
    </location>
</feature>
<dbReference type="InterPro" id="IPR037546">
    <property type="entry name" value="SAC51-like"/>
</dbReference>